<dbReference type="GO" id="GO:0042834">
    <property type="term" value="F:peptidoglycan binding"/>
    <property type="evidence" value="ECO:0007669"/>
    <property type="project" value="InterPro"/>
</dbReference>
<reference evidence="3 4" key="1">
    <citation type="submission" date="2016-11" db="EMBL/GenBank/DDBJ databases">
        <title>Draft Genome Sequences of Nine Cyanobacterial Strains from Diverse Habitats.</title>
        <authorList>
            <person name="Zhu T."/>
            <person name="Hou S."/>
            <person name="Lu X."/>
            <person name="Hess W.R."/>
        </authorList>
    </citation>
    <scope>NUCLEOTIDE SEQUENCE [LARGE SCALE GENOMIC DNA]</scope>
    <source>
        <strain evidence="3 4">NIES-593</strain>
    </source>
</reference>
<dbReference type="STRING" id="1921803.NIES593_05870"/>
<dbReference type="InterPro" id="IPR007730">
    <property type="entry name" value="SPOR-like_dom"/>
</dbReference>
<dbReference type="AlphaFoldDB" id="A0A1U7HNZ9"/>
<dbReference type="Pfam" id="PF05036">
    <property type="entry name" value="SPOR"/>
    <property type="match status" value="1"/>
</dbReference>
<sequence length="167" mass="18429">MKRQTSGLLILLGLEGGLGFFYATVAIAQNPPPVLESLPPPPPVREVPNSPTSSDNNASVVREYRFRAPQTSPNPIPSHSSPSYSPAAAELYRVEVLARSEAILARVRKIEPMAFVRRGETVIQVGLFRTRSQAERRLHQLKTQGLSARVIRVKNHAGAVDRETRSR</sequence>
<dbReference type="EMBL" id="MRCB01000004">
    <property type="protein sequence ID" value="OKH25278.1"/>
    <property type="molecule type" value="Genomic_DNA"/>
</dbReference>
<dbReference type="InterPro" id="IPR036680">
    <property type="entry name" value="SPOR-like_sf"/>
</dbReference>
<feature type="region of interest" description="Disordered" evidence="1">
    <location>
        <begin position="34"/>
        <end position="63"/>
    </location>
</feature>
<dbReference type="RefSeq" id="WP_073598686.1">
    <property type="nucleotide sequence ID" value="NZ_MRCB01000004.1"/>
</dbReference>
<evidence type="ECO:0000313" key="3">
    <source>
        <dbReference type="EMBL" id="OKH25278.1"/>
    </source>
</evidence>
<proteinExistence type="predicted"/>
<dbReference type="SUPFAM" id="SSF110997">
    <property type="entry name" value="Sporulation related repeat"/>
    <property type="match status" value="1"/>
</dbReference>
<gene>
    <name evidence="3" type="ORF">NIES593_05870</name>
</gene>
<evidence type="ECO:0000313" key="4">
    <source>
        <dbReference type="Proteomes" id="UP000186868"/>
    </source>
</evidence>
<evidence type="ECO:0000256" key="1">
    <source>
        <dbReference type="SAM" id="MobiDB-lite"/>
    </source>
</evidence>
<accession>A0A1U7HNZ9</accession>
<evidence type="ECO:0000259" key="2">
    <source>
        <dbReference type="Pfam" id="PF05036"/>
    </source>
</evidence>
<protein>
    <recommendedName>
        <fullName evidence="2">SPOR domain-containing protein</fullName>
    </recommendedName>
</protein>
<name>A0A1U7HNZ9_9CYAN</name>
<comment type="caution">
    <text evidence="3">The sequence shown here is derived from an EMBL/GenBank/DDBJ whole genome shotgun (WGS) entry which is preliminary data.</text>
</comment>
<feature type="domain" description="SPOR" evidence="2">
    <location>
        <begin position="122"/>
        <end position="155"/>
    </location>
</feature>
<organism evidence="3 4">
    <name type="scientific">Hydrococcus rivularis NIES-593</name>
    <dbReference type="NCBI Taxonomy" id="1921803"/>
    <lineage>
        <taxon>Bacteria</taxon>
        <taxon>Bacillati</taxon>
        <taxon>Cyanobacteriota</taxon>
        <taxon>Cyanophyceae</taxon>
        <taxon>Pleurocapsales</taxon>
        <taxon>Hydrococcaceae</taxon>
        <taxon>Hydrococcus</taxon>
    </lineage>
</organism>
<dbReference type="OrthoDB" id="466791at2"/>
<keyword evidence="4" id="KW-1185">Reference proteome</keyword>
<dbReference type="Proteomes" id="UP000186868">
    <property type="component" value="Unassembled WGS sequence"/>
</dbReference>
<feature type="compositionally biased region" description="Pro residues" evidence="1">
    <location>
        <begin position="34"/>
        <end position="45"/>
    </location>
</feature>